<evidence type="ECO:0000313" key="2">
    <source>
        <dbReference type="Proteomes" id="UP001328733"/>
    </source>
</evidence>
<dbReference type="EMBL" id="JBAFSM010000005">
    <property type="protein sequence ID" value="MEG3436290.1"/>
    <property type="molecule type" value="Genomic_DNA"/>
</dbReference>
<keyword evidence="2" id="KW-1185">Reference proteome</keyword>
<reference evidence="1 2" key="1">
    <citation type="submission" date="2024-01" db="EMBL/GenBank/DDBJ databases">
        <title>Genomic insights into the taxonomy and metabolism of the cyanobacterium Pannus brasiliensis CCIBt3594.</title>
        <authorList>
            <person name="Machado M."/>
            <person name="Botero N.B."/>
            <person name="Andreote A.P.D."/>
            <person name="Feitosa A.M.T."/>
            <person name="Popin R."/>
            <person name="Sivonen K."/>
            <person name="Fiore M.F."/>
        </authorList>
    </citation>
    <scope>NUCLEOTIDE SEQUENCE [LARGE SCALE GENOMIC DNA]</scope>
    <source>
        <strain evidence="1 2">CCIBt3594</strain>
    </source>
</reference>
<gene>
    <name evidence="1" type="ORF">V0288_04090</name>
</gene>
<protein>
    <recommendedName>
        <fullName evidence="3">Tetratricopeptide repeat protein</fullName>
    </recommendedName>
</protein>
<sequence length="373" mass="42416">MIKEVAEAIDRQDYQTADRLIRELQNVETDNPWLKFYAARLNEVSGELAIAAREYRELLRLTTNPKLIASIRQGIGRIELIEQTEIREQKQQRQSALEQAKAAPENQELGVLILEPIPSEQKQAAAKEFGRIMGLDPYTARLQLPSRAWRLYRVGPLGELQVYVNDFRAAGIPCFCAPVAAIGRPEVYLALHFENADERASIVYEPVPGSEALFSFDWSDASAIVEGLLPIFGECVDVDARRKQIRKIGVLDYARVIDLHLPSRNAIVRICDRHYNFQRGHAFAGRPAAGEAQTTNRDNWNQLDRYLKQKLPGIPVRSDFQPFAETTVDFYPLLKAIDPRLDLLRIEETYWDTAFQLYSGLIFLEKSPPPALP</sequence>
<dbReference type="Proteomes" id="UP001328733">
    <property type="component" value="Unassembled WGS sequence"/>
</dbReference>
<dbReference type="AlphaFoldDB" id="A0AAW9QEV2"/>
<comment type="caution">
    <text evidence="1">The sequence shown here is derived from an EMBL/GenBank/DDBJ whole genome shotgun (WGS) entry which is preliminary data.</text>
</comment>
<dbReference type="RefSeq" id="WP_332863744.1">
    <property type="nucleotide sequence ID" value="NZ_JBAFSM010000005.1"/>
</dbReference>
<evidence type="ECO:0008006" key="3">
    <source>
        <dbReference type="Google" id="ProtNLM"/>
    </source>
</evidence>
<accession>A0AAW9QEV2</accession>
<evidence type="ECO:0000313" key="1">
    <source>
        <dbReference type="EMBL" id="MEG3436290.1"/>
    </source>
</evidence>
<name>A0AAW9QEV2_9CHRO</name>
<organism evidence="1 2">
    <name type="scientific">Pannus brasiliensis CCIBt3594</name>
    <dbReference type="NCBI Taxonomy" id="1427578"/>
    <lineage>
        <taxon>Bacteria</taxon>
        <taxon>Bacillati</taxon>
        <taxon>Cyanobacteriota</taxon>
        <taxon>Cyanophyceae</taxon>
        <taxon>Oscillatoriophycideae</taxon>
        <taxon>Chroococcales</taxon>
        <taxon>Microcystaceae</taxon>
        <taxon>Pannus</taxon>
    </lineage>
</organism>
<proteinExistence type="predicted"/>